<sequence length="96" mass="11075">MALESKHIVTVSQTLALETENHASVHDRNSYVQMYGNMSEMHSNDCRKNYRYRAAISVRDVNDSEDKQLVRRILGASLQQCVEKISDMQLLLFTLK</sequence>
<accession>A0ABR2SEZ3</accession>
<gene>
    <name evidence="1" type="ORF">V6N11_003917</name>
</gene>
<organism evidence="1 2">
    <name type="scientific">Hibiscus sabdariffa</name>
    <name type="common">roselle</name>
    <dbReference type="NCBI Taxonomy" id="183260"/>
    <lineage>
        <taxon>Eukaryota</taxon>
        <taxon>Viridiplantae</taxon>
        <taxon>Streptophyta</taxon>
        <taxon>Embryophyta</taxon>
        <taxon>Tracheophyta</taxon>
        <taxon>Spermatophyta</taxon>
        <taxon>Magnoliopsida</taxon>
        <taxon>eudicotyledons</taxon>
        <taxon>Gunneridae</taxon>
        <taxon>Pentapetalae</taxon>
        <taxon>rosids</taxon>
        <taxon>malvids</taxon>
        <taxon>Malvales</taxon>
        <taxon>Malvaceae</taxon>
        <taxon>Malvoideae</taxon>
        <taxon>Hibiscus</taxon>
    </lineage>
</organism>
<evidence type="ECO:0000313" key="2">
    <source>
        <dbReference type="Proteomes" id="UP001396334"/>
    </source>
</evidence>
<evidence type="ECO:0000313" key="1">
    <source>
        <dbReference type="EMBL" id="KAK9023714.1"/>
    </source>
</evidence>
<proteinExistence type="predicted"/>
<dbReference type="EMBL" id="JBBPBN010000015">
    <property type="protein sequence ID" value="KAK9023714.1"/>
    <property type="molecule type" value="Genomic_DNA"/>
</dbReference>
<dbReference type="Proteomes" id="UP001396334">
    <property type="component" value="Unassembled WGS sequence"/>
</dbReference>
<name>A0ABR2SEZ3_9ROSI</name>
<comment type="caution">
    <text evidence="1">The sequence shown here is derived from an EMBL/GenBank/DDBJ whole genome shotgun (WGS) entry which is preliminary data.</text>
</comment>
<reference evidence="1 2" key="1">
    <citation type="journal article" date="2024" name="G3 (Bethesda)">
        <title>Genome assembly of Hibiscus sabdariffa L. provides insights into metabolisms of medicinal natural products.</title>
        <authorList>
            <person name="Kim T."/>
        </authorList>
    </citation>
    <scope>NUCLEOTIDE SEQUENCE [LARGE SCALE GENOMIC DNA]</scope>
    <source>
        <strain evidence="1">TK-2024</strain>
        <tissue evidence="1">Old leaves</tissue>
    </source>
</reference>
<keyword evidence="2" id="KW-1185">Reference proteome</keyword>
<protein>
    <submittedName>
        <fullName evidence="1">Uncharacterized protein</fullName>
    </submittedName>
</protein>